<accession>A0A2J6S8M0</accession>
<dbReference type="OrthoDB" id="3600004at2759"/>
<organism evidence="2 3">
    <name type="scientific">Hyaloscypha variabilis (strain UAMH 11265 / GT02V1 / F)</name>
    <name type="common">Meliniomyces variabilis</name>
    <dbReference type="NCBI Taxonomy" id="1149755"/>
    <lineage>
        <taxon>Eukaryota</taxon>
        <taxon>Fungi</taxon>
        <taxon>Dikarya</taxon>
        <taxon>Ascomycota</taxon>
        <taxon>Pezizomycotina</taxon>
        <taxon>Leotiomycetes</taxon>
        <taxon>Helotiales</taxon>
        <taxon>Hyaloscyphaceae</taxon>
        <taxon>Hyaloscypha</taxon>
        <taxon>Hyaloscypha variabilis</taxon>
    </lineage>
</organism>
<dbReference type="PANTHER" id="PTHR24148:SF77">
    <property type="entry name" value="HETEROKARYON INCOMPATIBILITY DOMAIN-CONTAINING PROTEIN"/>
    <property type="match status" value="1"/>
</dbReference>
<dbReference type="Proteomes" id="UP000235786">
    <property type="component" value="Unassembled WGS sequence"/>
</dbReference>
<gene>
    <name evidence="2" type="ORF">L207DRAFT_478050</name>
</gene>
<dbReference type="STRING" id="1149755.A0A2J6S8M0"/>
<dbReference type="EMBL" id="KZ613938">
    <property type="protein sequence ID" value="PMD47114.1"/>
    <property type="molecule type" value="Genomic_DNA"/>
</dbReference>
<feature type="domain" description="Heterokaryon incompatibility" evidence="1">
    <location>
        <begin position="48"/>
        <end position="183"/>
    </location>
</feature>
<dbReference type="InterPro" id="IPR010730">
    <property type="entry name" value="HET"/>
</dbReference>
<keyword evidence="3" id="KW-1185">Reference proteome</keyword>
<protein>
    <submittedName>
        <fullName evidence="2">HET-domain-containing protein</fullName>
    </submittedName>
</protein>
<reference evidence="2 3" key="1">
    <citation type="submission" date="2016-04" db="EMBL/GenBank/DDBJ databases">
        <title>A degradative enzymes factory behind the ericoid mycorrhizal symbiosis.</title>
        <authorList>
            <consortium name="DOE Joint Genome Institute"/>
            <person name="Martino E."/>
            <person name="Morin E."/>
            <person name="Grelet G."/>
            <person name="Kuo A."/>
            <person name="Kohler A."/>
            <person name="Daghino S."/>
            <person name="Barry K."/>
            <person name="Choi C."/>
            <person name="Cichocki N."/>
            <person name="Clum A."/>
            <person name="Copeland A."/>
            <person name="Hainaut M."/>
            <person name="Haridas S."/>
            <person name="Labutti K."/>
            <person name="Lindquist E."/>
            <person name="Lipzen A."/>
            <person name="Khouja H.-R."/>
            <person name="Murat C."/>
            <person name="Ohm R."/>
            <person name="Olson A."/>
            <person name="Spatafora J."/>
            <person name="Veneault-Fourrey C."/>
            <person name="Henrissat B."/>
            <person name="Grigoriev I."/>
            <person name="Martin F."/>
            <person name="Perotto S."/>
        </authorList>
    </citation>
    <scope>NUCLEOTIDE SEQUENCE [LARGE SCALE GENOMIC DNA]</scope>
    <source>
        <strain evidence="2 3">F</strain>
    </source>
</reference>
<dbReference type="AlphaFoldDB" id="A0A2J6S8M0"/>
<feature type="non-terminal residue" evidence="2">
    <location>
        <position position="187"/>
    </location>
</feature>
<sequence>MFGSHPTTSYTALQEKDEIRLLHLHPGTGTSPLKCTLHHVQLSDCPRYEALSYQWGSESSPRTIEFNDQPRHVRSNLYFALQHLRHRRKPRVLWVDALCINQEDDKERGHQVFQMGTIYSHASQVCVWVGLADSFAEGVFRLLSRKETMGGIKRGAIKHPEDLYDMAQFCKREYWDRLWIIQEVVLA</sequence>
<evidence type="ECO:0000313" key="2">
    <source>
        <dbReference type="EMBL" id="PMD47114.1"/>
    </source>
</evidence>
<name>A0A2J6S8M0_HYAVF</name>
<evidence type="ECO:0000259" key="1">
    <source>
        <dbReference type="Pfam" id="PF06985"/>
    </source>
</evidence>
<dbReference type="Pfam" id="PF06985">
    <property type="entry name" value="HET"/>
    <property type="match status" value="1"/>
</dbReference>
<evidence type="ECO:0000313" key="3">
    <source>
        <dbReference type="Proteomes" id="UP000235786"/>
    </source>
</evidence>
<proteinExistence type="predicted"/>
<dbReference type="InterPro" id="IPR052895">
    <property type="entry name" value="HetReg/Transcr_Mod"/>
</dbReference>
<dbReference type="PANTHER" id="PTHR24148">
    <property type="entry name" value="ANKYRIN REPEAT DOMAIN-CONTAINING PROTEIN 39 HOMOLOG-RELATED"/>
    <property type="match status" value="1"/>
</dbReference>